<organism evidence="1 2">
    <name type="scientific">Ditylenchus destructor</name>
    <dbReference type="NCBI Taxonomy" id="166010"/>
    <lineage>
        <taxon>Eukaryota</taxon>
        <taxon>Metazoa</taxon>
        <taxon>Ecdysozoa</taxon>
        <taxon>Nematoda</taxon>
        <taxon>Chromadorea</taxon>
        <taxon>Rhabditida</taxon>
        <taxon>Tylenchina</taxon>
        <taxon>Tylenchomorpha</taxon>
        <taxon>Sphaerularioidea</taxon>
        <taxon>Anguinidae</taxon>
        <taxon>Anguininae</taxon>
        <taxon>Ditylenchus</taxon>
    </lineage>
</organism>
<comment type="caution">
    <text evidence="1">The sequence shown here is derived from an EMBL/GenBank/DDBJ whole genome shotgun (WGS) entry which is preliminary data.</text>
</comment>
<gene>
    <name evidence="1" type="ORF">DdX_11220</name>
</gene>
<sequence length="80" mass="9076">MTCRYSAKVTLCYVASLSLLSYVEKVQSLRRNFAYYGNTTMFEFATDKVDADIIVATFRLSGNARYRDTLDRSGKWGIVG</sequence>
<protein>
    <submittedName>
        <fullName evidence="1">Uncharacterized protein</fullName>
    </submittedName>
</protein>
<evidence type="ECO:0000313" key="1">
    <source>
        <dbReference type="EMBL" id="KAI1709433.1"/>
    </source>
</evidence>
<keyword evidence="2" id="KW-1185">Reference proteome</keyword>
<name>A0AAD4R4N6_9BILA</name>
<dbReference type="Proteomes" id="UP001201812">
    <property type="component" value="Unassembled WGS sequence"/>
</dbReference>
<reference evidence="1" key="1">
    <citation type="submission" date="2022-01" db="EMBL/GenBank/DDBJ databases">
        <title>Genome Sequence Resource for Two Populations of Ditylenchus destructor, the Migratory Endoparasitic Phytonematode.</title>
        <authorList>
            <person name="Zhang H."/>
            <person name="Lin R."/>
            <person name="Xie B."/>
        </authorList>
    </citation>
    <scope>NUCLEOTIDE SEQUENCE</scope>
    <source>
        <strain evidence="1">BazhouSP</strain>
    </source>
</reference>
<dbReference type="EMBL" id="JAKKPZ010000030">
    <property type="protein sequence ID" value="KAI1709433.1"/>
    <property type="molecule type" value="Genomic_DNA"/>
</dbReference>
<dbReference type="AlphaFoldDB" id="A0AAD4R4N6"/>
<evidence type="ECO:0000313" key="2">
    <source>
        <dbReference type="Proteomes" id="UP001201812"/>
    </source>
</evidence>
<accession>A0AAD4R4N6</accession>
<proteinExistence type="predicted"/>